<comment type="caution">
    <text evidence="1">The sequence shown here is derived from an EMBL/GenBank/DDBJ whole genome shotgun (WGS) entry which is preliminary data.</text>
</comment>
<dbReference type="AlphaFoldDB" id="A0A840TPT3"/>
<proteinExistence type="predicted"/>
<evidence type="ECO:0000313" key="2">
    <source>
        <dbReference type="Proteomes" id="UP000557307"/>
    </source>
</evidence>
<reference evidence="1 2" key="1">
    <citation type="submission" date="2020-08" db="EMBL/GenBank/DDBJ databases">
        <title>Genomic Encyclopedia of Type Strains, Phase IV (KMG-IV): sequencing the most valuable type-strain genomes for metagenomic binning, comparative biology and taxonomic classification.</title>
        <authorList>
            <person name="Goeker M."/>
        </authorList>
    </citation>
    <scope>NUCLEOTIDE SEQUENCE [LARGE SCALE GENOMIC DNA]</scope>
    <source>
        <strain evidence="1 2">DSM 105074</strain>
    </source>
</reference>
<protein>
    <submittedName>
        <fullName evidence="1">Uncharacterized protein</fullName>
    </submittedName>
</protein>
<dbReference type="Gene3D" id="2.40.160.130">
    <property type="entry name" value="Capsule assembly protein Wzi"/>
    <property type="match status" value="1"/>
</dbReference>
<sequence length="261" mass="29627">MSKFANSLEAYFNIVAGLPVSYEDRRFVTGGQVYGEGNRIGNNLGSVDIALEYEGTGGHWLVYRQSVYEDGSLYYLSNISDGLSGISWQNKKGRQGIRKIVVEYLQTSNQGGPYSARIGLNYLRGQDNYFNNGVYEDGWVYRRQTMGTPFVMPLRYSTGLPLNEEPLQSLNPYYIFNNRVQAFTVSVQSQIQRVSLTTRVSNSRNFGNYRVDYPLSVKQLSLQQQVVFPIRQYTVLTTFAYDNAGLLEKNLGVSLLVKRTF</sequence>
<name>A0A840TPT3_9BACT</name>
<keyword evidence="2" id="KW-1185">Reference proteome</keyword>
<organism evidence="1 2">
    <name type="scientific">Rhabdobacter roseus</name>
    <dbReference type="NCBI Taxonomy" id="1655419"/>
    <lineage>
        <taxon>Bacteria</taxon>
        <taxon>Pseudomonadati</taxon>
        <taxon>Bacteroidota</taxon>
        <taxon>Cytophagia</taxon>
        <taxon>Cytophagales</taxon>
        <taxon>Cytophagaceae</taxon>
        <taxon>Rhabdobacter</taxon>
    </lineage>
</organism>
<gene>
    <name evidence="1" type="ORF">HNQ92_001369</name>
</gene>
<dbReference type="InterPro" id="IPR038636">
    <property type="entry name" value="Wzi_sf"/>
</dbReference>
<accession>A0A840TPT3</accession>
<dbReference type="Proteomes" id="UP000557307">
    <property type="component" value="Unassembled WGS sequence"/>
</dbReference>
<evidence type="ECO:0000313" key="1">
    <source>
        <dbReference type="EMBL" id="MBB5283243.1"/>
    </source>
</evidence>
<dbReference type="EMBL" id="JACHGF010000002">
    <property type="protein sequence ID" value="MBB5283243.1"/>
    <property type="molecule type" value="Genomic_DNA"/>
</dbReference>